<dbReference type="PROSITE" id="PS51257">
    <property type="entry name" value="PROKAR_LIPOPROTEIN"/>
    <property type="match status" value="1"/>
</dbReference>
<dbReference type="SMART" id="SM00248">
    <property type="entry name" value="ANK"/>
    <property type="match status" value="3"/>
</dbReference>
<dbReference type="EMBL" id="FOAF01000003">
    <property type="protein sequence ID" value="SEL71606.1"/>
    <property type="molecule type" value="Genomic_DNA"/>
</dbReference>
<dbReference type="GO" id="GO:0006508">
    <property type="term" value="P:proteolysis"/>
    <property type="evidence" value="ECO:0007669"/>
    <property type="project" value="InterPro"/>
</dbReference>
<organism evidence="5 6">
    <name type="scientific">Olivibacter domesticus</name>
    <name type="common">Pseudosphingobacterium domesticum</name>
    <dbReference type="NCBI Taxonomy" id="407022"/>
    <lineage>
        <taxon>Bacteria</taxon>
        <taxon>Pseudomonadati</taxon>
        <taxon>Bacteroidota</taxon>
        <taxon>Sphingobacteriia</taxon>
        <taxon>Sphingobacteriales</taxon>
        <taxon>Sphingobacteriaceae</taxon>
        <taxon>Olivibacter</taxon>
    </lineage>
</organism>
<evidence type="ECO:0000313" key="6">
    <source>
        <dbReference type="Proteomes" id="UP000199421"/>
    </source>
</evidence>
<feature type="repeat" description="ANK" evidence="3">
    <location>
        <begin position="119"/>
        <end position="151"/>
    </location>
</feature>
<evidence type="ECO:0000259" key="4">
    <source>
        <dbReference type="PROSITE" id="PS50175"/>
    </source>
</evidence>
<feature type="domain" description="Peptidase A2" evidence="4">
    <location>
        <begin position="136"/>
        <end position="148"/>
    </location>
</feature>
<proteinExistence type="predicted"/>
<evidence type="ECO:0000256" key="3">
    <source>
        <dbReference type="PROSITE-ProRule" id="PRU00023"/>
    </source>
</evidence>
<dbReference type="Pfam" id="PF12796">
    <property type="entry name" value="Ank_2"/>
    <property type="match status" value="1"/>
</dbReference>
<dbReference type="GO" id="GO:0004190">
    <property type="term" value="F:aspartic-type endopeptidase activity"/>
    <property type="evidence" value="ECO:0007669"/>
    <property type="project" value="InterPro"/>
</dbReference>
<protein>
    <submittedName>
        <fullName evidence="5">Ankyrin repeat-containing protein</fullName>
    </submittedName>
</protein>
<dbReference type="SUPFAM" id="SSF48403">
    <property type="entry name" value="Ankyrin repeat"/>
    <property type="match status" value="1"/>
</dbReference>
<dbReference type="STRING" id="407022.SAMN05661044_03218"/>
<dbReference type="PROSITE" id="PS50175">
    <property type="entry name" value="ASP_PROT_RETROV"/>
    <property type="match status" value="1"/>
</dbReference>
<evidence type="ECO:0000256" key="2">
    <source>
        <dbReference type="ARBA" id="ARBA00023043"/>
    </source>
</evidence>
<gene>
    <name evidence="5" type="ORF">SAMN05661044_03218</name>
</gene>
<dbReference type="PROSITE" id="PS50297">
    <property type="entry name" value="ANK_REP_REGION"/>
    <property type="match status" value="2"/>
</dbReference>
<evidence type="ECO:0000313" key="5">
    <source>
        <dbReference type="EMBL" id="SEL71606.1"/>
    </source>
</evidence>
<evidence type="ECO:0000256" key="1">
    <source>
        <dbReference type="ARBA" id="ARBA00022737"/>
    </source>
</evidence>
<dbReference type="InterPro" id="IPR001995">
    <property type="entry name" value="Peptidase_A2_cat"/>
</dbReference>
<dbReference type="AlphaFoldDB" id="A0A1H7SHE7"/>
<dbReference type="InterPro" id="IPR036770">
    <property type="entry name" value="Ankyrin_rpt-contain_sf"/>
</dbReference>
<name>A0A1H7SHE7_OLID1</name>
<dbReference type="InterPro" id="IPR002110">
    <property type="entry name" value="Ankyrin_rpt"/>
</dbReference>
<dbReference type="Gene3D" id="1.25.40.20">
    <property type="entry name" value="Ankyrin repeat-containing domain"/>
    <property type="match status" value="2"/>
</dbReference>
<dbReference type="Proteomes" id="UP000199421">
    <property type="component" value="Unassembled WGS sequence"/>
</dbReference>
<feature type="repeat" description="ANK" evidence="3">
    <location>
        <begin position="86"/>
        <end position="118"/>
    </location>
</feature>
<accession>A0A1H7SHE7</accession>
<dbReference type="PANTHER" id="PTHR24126:SF14">
    <property type="entry name" value="ANK_REP_REGION DOMAIN-CONTAINING PROTEIN"/>
    <property type="match status" value="1"/>
</dbReference>
<reference evidence="6" key="1">
    <citation type="submission" date="2016-10" db="EMBL/GenBank/DDBJ databases">
        <authorList>
            <person name="Varghese N."/>
            <person name="Submissions S."/>
        </authorList>
    </citation>
    <scope>NUCLEOTIDE SEQUENCE [LARGE SCALE GENOMIC DNA]</scope>
    <source>
        <strain evidence="6">DSM 18733</strain>
    </source>
</reference>
<keyword evidence="6" id="KW-1185">Reference proteome</keyword>
<sequence>MLIIMKTKERNLSKVAFTLFFLMASFIIAGCAGQSVSNQTEKSADVKDKVAAPKIDIHTAVVTGNLEAVQQHIDAGTDLNKKDPYGGSSPLISAALFNKPEMVKLLIDAGADLDFQNKEGSTALITAAFFGRPEIVKMLLDSGADKTIKNKYGATAYESVITPFSKVKSTYDMMGKMLEPLGLKLDYAYLEKIRPEIAAQLK</sequence>
<keyword evidence="1" id="KW-0677">Repeat</keyword>
<dbReference type="PROSITE" id="PS50088">
    <property type="entry name" value="ANK_REPEAT"/>
    <property type="match status" value="2"/>
</dbReference>
<keyword evidence="2 3" id="KW-0040">ANK repeat</keyword>
<dbReference type="PANTHER" id="PTHR24126">
    <property type="entry name" value="ANKYRIN REPEAT, PH AND SEC7 DOMAIN CONTAINING PROTEIN SECG-RELATED"/>
    <property type="match status" value="1"/>
</dbReference>